<dbReference type="Proteomes" id="UP000807469">
    <property type="component" value="Unassembled WGS sequence"/>
</dbReference>
<feature type="compositionally biased region" description="Low complexity" evidence="1">
    <location>
        <begin position="145"/>
        <end position="154"/>
    </location>
</feature>
<keyword evidence="3" id="KW-1185">Reference proteome</keyword>
<comment type="caution">
    <text evidence="2">The sequence shown here is derived from an EMBL/GenBank/DDBJ whole genome shotgun (WGS) entry which is preliminary data.</text>
</comment>
<name>A0A9P5YTM9_9AGAR</name>
<evidence type="ECO:0000313" key="3">
    <source>
        <dbReference type="Proteomes" id="UP000807469"/>
    </source>
</evidence>
<feature type="compositionally biased region" description="Basic and acidic residues" evidence="1">
    <location>
        <begin position="159"/>
        <end position="174"/>
    </location>
</feature>
<feature type="compositionally biased region" description="Basic and acidic residues" evidence="1">
    <location>
        <begin position="134"/>
        <end position="144"/>
    </location>
</feature>
<proteinExistence type="predicted"/>
<protein>
    <submittedName>
        <fullName evidence="2">Uncharacterized protein</fullName>
    </submittedName>
</protein>
<feature type="region of interest" description="Disordered" evidence="1">
    <location>
        <begin position="134"/>
        <end position="174"/>
    </location>
</feature>
<dbReference type="AlphaFoldDB" id="A0A9P5YTM9"/>
<dbReference type="EMBL" id="MU155340">
    <property type="protein sequence ID" value="KAF9475249.1"/>
    <property type="molecule type" value="Genomic_DNA"/>
</dbReference>
<gene>
    <name evidence="2" type="ORF">BDN70DRAFT_924105</name>
</gene>
<evidence type="ECO:0000313" key="2">
    <source>
        <dbReference type="EMBL" id="KAF9475249.1"/>
    </source>
</evidence>
<reference evidence="2" key="1">
    <citation type="submission" date="2020-11" db="EMBL/GenBank/DDBJ databases">
        <authorList>
            <consortium name="DOE Joint Genome Institute"/>
            <person name="Ahrendt S."/>
            <person name="Riley R."/>
            <person name="Andreopoulos W."/>
            <person name="Labutti K."/>
            <person name="Pangilinan J."/>
            <person name="Ruiz-Duenas F.J."/>
            <person name="Barrasa J.M."/>
            <person name="Sanchez-Garcia M."/>
            <person name="Camarero S."/>
            <person name="Miyauchi S."/>
            <person name="Serrano A."/>
            <person name="Linde D."/>
            <person name="Babiker R."/>
            <person name="Drula E."/>
            <person name="Ayuso-Fernandez I."/>
            <person name="Pacheco R."/>
            <person name="Padilla G."/>
            <person name="Ferreira P."/>
            <person name="Barriuso J."/>
            <person name="Kellner H."/>
            <person name="Castanera R."/>
            <person name="Alfaro M."/>
            <person name="Ramirez L."/>
            <person name="Pisabarro A.G."/>
            <person name="Kuo A."/>
            <person name="Tritt A."/>
            <person name="Lipzen A."/>
            <person name="He G."/>
            <person name="Yan M."/>
            <person name="Ng V."/>
            <person name="Cullen D."/>
            <person name="Martin F."/>
            <person name="Rosso M.-N."/>
            <person name="Henrissat B."/>
            <person name="Hibbett D."/>
            <person name="Martinez A.T."/>
            <person name="Grigoriev I.V."/>
        </authorList>
    </citation>
    <scope>NUCLEOTIDE SEQUENCE</scope>
    <source>
        <strain evidence="2">CIRM-BRFM 674</strain>
    </source>
</reference>
<sequence>MAGRICIIIYEAMQWDQVQRARPTIEHRLTQKPECSQEYLSLSPGSASISRKKGISSEREHWLEMRRRGRDGGDYLLAGAGPEATGATTSSVCGSDDYSGGKKALLGQCERLFNKVKVIHGIEKIEQYENINEDRLRKKEDVRSRSSYRSASESVDGNECERQGDDEDEHGRFG</sequence>
<organism evidence="2 3">
    <name type="scientific">Pholiota conissans</name>
    <dbReference type="NCBI Taxonomy" id="109636"/>
    <lineage>
        <taxon>Eukaryota</taxon>
        <taxon>Fungi</taxon>
        <taxon>Dikarya</taxon>
        <taxon>Basidiomycota</taxon>
        <taxon>Agaricomycotina</taxon>
        <taxon>Agaricomycetes</taxon>
        <taxon>Agaricomycetidae</taxon>
        <taxon>Agaricales</taxon>
        <taxon>Agaricineae</taxon>
        <taxon>Strophariaceae</taxon>
        <taxon>Pholiota</taxon>
    </lineage>
</organism>
<accession>A0A9P5YTM9</accession>
<evidence type="ECO:0000256" key="1">
    <source>
        <dbReference type="SAM" id="MobiDB-lite"/>
    </source>
</evidence>